<evidence type="ECO:0000313" key="11">
    <source>
        <dbReference type="Proteomes" id="UP000199251"/>
    </source>
</evidence>
<dbReference type="GO" id="GO:0008170">
    <property type="term" value="F:N-methyltransferase activity"/>
    <property type="evidence" value="ECO:0007669"/>
    <property type="project" value="InterPro"/>
</dbReference>
<dbReference type="InterPro" id="IPR003356">
    <property type="entry name" value="DNA_methylase_A-5"/>
</dbReference>
<evidence type="ECO:0000313" key="10">
    <source>
        <dbReference type="EMBL" id="CQD11299.1"/>
    </source>
</evidence>
<dbReference type="REBASE" id="125085">
    <property type="entry name" value="M.Mle1491ORF2102P"/>
</dbReference>
<comment type="catalytic activity">
    <reaction evidence="7">
        <text>a 2'-deoxyadenosine in DNA + S-adenosyl-L-methionine = an N(6)-methyl-2'-deoxyadenosine in DNA + S-adenosyl-L-homocysteine + H(+)</text>
        <dbReference type="Rhea" id="RHEA:15197"/>
        <dbReference type="Rhea" id="RHEA-COMP:12418"/>
        <dbReference type="Rhea" id="RHEA-COMP:12419"/>
        <dbReference type="ChEBI" id="CHEBI:15378"/>
        <dbReference type="ChEBI" id="CHEBI:57856"/>
        <dbReference type="ChEBI" id="CHEBI:59789"/>
        <dbReference type="ChEBI" id="CHEBI:90615"/>
        <dbReference type="ChEBI" id="CHEBI:90616"/>
        <dbReference type="EC" id="2.1.1.72"/>
    </reaction>
</comment>
<dbReference type="InterPro" id="IPR029063">
    <property type="entry name" value="SAM-dependent_MTases_sf"/>
</dbReference>
<dbReference type="Gene3D" id="3.40.50.150">
    <property type="entry name" value="Vaccinia Virus protein VP39"/>
    <property type="match status" value="1"/>
</dbReference>
<keyword evidence="6" id="KW-0680">Restriction system</keyword>
<dbReference type="STRING" id="141349.BN1232_02102"/>
<comment type="similarity">
    <text evidence="1">Belongs to the N(4)/N(6)-methyltransferase family.</text>
</comment>
<evidence type="ECO:0000256" key="6">
    <source>
        <dbReference type="ARBA" id="ARBA00022747"/>
    </source>
</evidence>
<organism evidence="10 11">
    <name type="scientific">Mycobacterium lentiflavum</name>
    <dbReference type="NCBI Taxonomy" id="141349"/>
    <lineage>
        <taxon>Bacteria</taxon>
        <taxon>Bacillati</taxon>
        <taxon>Actinomycetota</taxon>
        <taxon>Actinomycetes</taxon>
        <taxon>Mycobacteriales</taxon>
        <taxon>Mycobacteriaceae</taxon>
        <taxon>Mycobacterium</taxon>
        <taxon>Mycobacterium simiae complex</taxon>
    </lineage>
</organism>
<dbReference type="EMBL" id="CTEE01000001">
    <property type="protein sequence ID" value="CQD11299.1"/>
    <property type="molecule type" value="Genomic_DNA"/>
</dbReference>
<keyword evidence="5" id="KW-0949">S-adenosyl-L-methionine</keyword>
<evidence type="ECO:0000256" key="4">
    <source>
        <dbReference type="ARBA" id="ARBA00022679"/>
    </source>
</evidence>
<evidence type="ECO:0000256" key="1">
    <source>
        <dbReference type="ARBA" id="ARBA00006594"/>
    </source>
</evidence>
<dbReference type="InterPro" id="IPR022749">
    <property type="entry name" value="D12N6_MeTrfase_N"/>
</dbReference>
<dbReference type="PRINTS" id="PR00507">
    <property type="entry name" value="N12N6MTFRASE"/>
</dbReference>
<evidence type="ECO:0000259" key="9">
    <source>
        <dbReference type="Pfam" id="PF12161"/>
    </source>
</evidence>
<dbReference type="AlphaFoldDB" id="A0A0E4CMT2"/>
<dbReference type="Proteomes" id="UP000199251">
    <property type="component" value="Unassembled WGS sequence"/>
</dbReference>
<dbReference type="GO" id="GO:0009007">
    <property type="term" value="F:site-specific DNA-methyltransferase (adenine-specific) activity"/>
    <property type="evidence" value="ECO:0007669"/>
    <property type="project" value="UniProtKB-EC"/>
</dbReference>
<dbReference type="SUPFAM" id="SSF53335">
    <property type="entry name" value="S-adenosyl-L-methionine-dependent methyltransferases"/>
    <property type="match status" value="1"/>
</dbReference>
<dbReference type="GO" id="GO:0032259">
    <property type="term" value="P:methylation"/>
    <property type="evidence" value="ECO:0007669"/>
    <property type="project" value="UniProtKB-KW"/>
</dbReference>
<dbReference type="GO" id="GO:0009307">
    <property type="term" value="P:DNA restriction-modification system"/>
    <property type="evidence" value="ECO:0007669"/>
    <property type="project" value="UniProtKB-KW"/>
</dbReference>
<evidence type="ECO:0000259" key="8">
    <source>
        <dbReference type="Pfam" id="PF02384"/>
    </source>
</evidence>
<evidence type="ECO:0000256" key="3">
    <source>
        <dbReference type="ARBA" id="ARBA00022603"/>
    </source>
</evidence>
<dbReference type="InterPro" id="IPR038333">
    <property type="entry name" value="T1MK-like_N_sf"/>
</dbReference>
<protein>
    <recommendedName>
        <fullName evidence="2">site-specific DNA-methyltransferase (adenine-specific)</fullName>
        <ecNumber evidence="2">2.1.1.72</ecNumber>
    </recommendedName>
</protein>
<dbReference type="InterPro" id="IPR052916">
    <property type="entry name" value="Type-I_RE_MTase_Subunit"/>
</dbReference>
<dbReference type="Pfam" id="PF12161">
    <property type="entry name" value="HsdM_N"/>
    <property type="match status" value="1"/>
</dbReference>
<evidence type="ECO:0000256" key="7">
    <source>
        <dbReference type="ARBA" id="ARBA00047942"/>
    </source>
</evidence>
<feature type="domain" description="DNA methylase adenine-specific" evidence="8">
    <location>
        <begin position="109"/>
        <end position="420"/>
    </location>
</feature>
<evidence type="ECO:0000256" key="5">
    <source>
        <dbReference type="ARBA" id="ARBA00022691"/>
    </source>
</evidence>
<sequence length="460" mass="50054">MTPSKELKATLWKAADKLRGSLSAGQYKDVVLGLVFLKHISEPHWNTLVDNAKSASVGRLVDDAMGAVMAANPALAGLLPRIYEDLDQRRLGELVELLANVRLDGPGPRDLMGEVYEYFLGNFARAEGKRGGEFFTPPSVVRLIVEVLEPARGRVYDPCCGSGGMFVQTENFVAARDGDPKDVHIYGQEGVEQTWRMAKLNLAIHGIDNAGLAQGDTFVDDLHSGVCMDYVMANPPFNIKDWARDEHDPRWRFGVPAAGNANFAWIQHILAKLAPGGRAGVVMANGSMSSNAIGEGDIRARIVDADLVSCMIALPAQLFRSTGIPVCLWFFAMDKGDRSGQVLFIDARGLGYLVDRAQRALTDEEVIRISDTYHAWSGSPSAKSAIYEDIPGFCKSASLDDIAAAGYLLTPGRYVGTPTAAQDAEPADEKIARLTRDLLAALDESARMETVVREQVRRLC</sequence>
<name>A0A0E4CMT2_MYCLN</name>
<reference evidence="10 11" key="1">
    <citation type="submission" date="2015-03" db="EMBL/GenBank/DDBJ databases">
        <authorList>
            <person name="Urmite Genomes"/>
        </authorList>
    </citation>
    <scope>NUCLEOTIDE SEQUENCE [LARGE SCALE GENOMIC DNA]</scope>
    <source>
        <strain evidence="10 11">CSUR P1491</strain>
    </source>
</reference>
<dbReference type="EC" id="2.1.1.72" evidence="2"/>
<proteinExistence type="inferred from homology"/>
<dbReference type="Gene3D" id="1.20.1260.30">
    <property type="match status" value="2"/>
</dbReference>
<gene>
    <name evidence="10" type="primary">hsdM</name>
    <name evidence="10" type="ORF">BN1232_02102</name>
</gene>
<evidence type="ECO:0000256" key="2">
    <source>
        <dbReference type="ARBA" id="ARBA00011900"/>
    </source>
</evidence>
<keyword evidence="3 10" id="KW-0489">Methyltransferase</keyword>
<dbReference type="GO" id="GO:0003677">
    <property type="term" value="F:DNA binding"/>
    <property type="evidence" value="ECO:0007669"/>
    <property type="project" value="InterPro"/>
</dbReference>
<accession>A0A0E4CMT2</accession>
<dbReference type="RefSeq" id="WP_090601279.1">
    <property type="nucleotide sequence ID" value="NZ_CTEE01000001.1"/>
</dbReference>
<dbReference type="PANTHER" id="PTHR42998:SF1">
    <property type="entry name" value="TYPE I RESTRICTION ENZYME HINDI METHYLASE SUBUNIT"/>
    <property type="match status" value="1"/>
</dbReference>
<feature type="domain" description="N6 adenine-specific DNA methyltransferase N-terminal" evidence="9">
    <location>
        <begin position="7"/>
        <end position="42"/>
    </location>
</feature>
<dbReference type="Pfam" id="PF02384">
    <property type="entry name" value="N6_Mtase"/>
    <property type="match status" value="1"/>
</dbReference>
<keyword evidence="4" id="KW-0808">Transferase</keyword>
<dbReference type="OrthoDB" id="9784823at2"/>
<dbReference type="PANTHER" id="PTHR42998">
    <property type="entry name" value="TYPE I RESTRICTION ENZYME HINDVIIP M PROTEIN-RELATED"/>
    <property type="match status" value="1"/>
</dbReference>